<dbReference type="EMBL" id="QWLB01000015">
    <property type="protein sequence ID" value="RIH92719.1"/>
    <property type="molecule type" value="Genomic_DNA"/>
</dbReference>
<protein>
    <submittedName>
        <fullName evidence="1">Uncharacterized protein</fullName>
    </submittedName>
</protein>
<name>A0A399FBS2_9DEIN</name>
<gene>
    <name evidence="1" type="ORF">Mgrana_01381</name>
</gene>
<accession>A0A399FBS2</accession>
<evidence type="ECO:0000313" key="2">
    <source>
        <dbReference type="Proteomes" id="UP000266178"/>
    </source>
</evidence>
<sequence length="80" mass="8829">MVVELPEKLGKKLSELKRAKGKGWEKELAKAIDVILAEDLLLTPPATERKRAVKALGKVADQIGKRINLSDAEILARINK</sequence>
<evidence type="ECO:0000313" key="1">
    <source>
        <dbReference type="EMBL" id="RIH92719.1"/>
    </source>
</evidence>
<dbReference type="OrthoDB" id="26296at2"/>
<reference evidence="1 2" key="1">
    <citation type="submission" date="2018-08" db="EMBL/GenBank/DDBJ databases">
        <title>Meiothermus granaticius genome AF-68 sequencing project.</title>
        <authorList>
            <person name="Da Costa M.S."/>
            <person name="Albuquerque L."/>
            <person name="Raposo P."/>
            <person name="Froufe H.J.C."/>
            <person name="Barroso C.S."/>
            <person name="Egas C."/>
        </authorList>
    </citation>
    <scope>NUCLEOTIDE SEQUENCE [LARGE SCALE GENOMIC DNA]</scope>
    <source>
        <strain evidence="1 2">AF-68</strain>
    </source>
</reference>
<organism evidence="1 2">
    <name type="scientific">Meiothermus granaticius NBRC 107808</name>
    <dbReference type="NCBI Taxonomy" id="1227551"/>
    <lineage>
        <taxon>Bacteria</taxon>
        <taxon>Thermotogati</taxon>
        <taxon>Deinococcota</taxon>
        <taxon>Deinococci</taxon>
        <taxon>Thermales</taxon>
        <taxon>Thermaceae</taxon>
        <taxon>Meiothermus</taxon>
    </lineage>
</organism>
<keyword evidence="2" id="KW-1185">Reference proteome</keyword>
<comment type="caution">
    <text evidence="1">The sequence shown here is derived from an EMBL/GenBank/DDBJ whole genome shotgun (WGS) entry which is preliminary data.</text>
</comment>
<dbReference type="RefSeq" id="WP_119356881.1">
    <property type="nucleotide sequence ID" value="NZ_BJXM01000014.1"/>
</dbReference>
<dbReference type="AlphaFoldDB" id="A0A399FBS2"/>
<proteinExistence type="predicted"/>
<dbReference type="Proteomes" id="UP000266178">
    <property type="component" value="Unassembled WGS sequence"/>
</dbReference>